<dbReference type="Gene3D" id="6.10.340.10">
    <property type="match status" value="1"/>
</dbReference>
<feature type="domain" description="Methyl-accepting transducer" evidence="5">
    <location>
        <begin position="427"/>
        <end position="664"/>
    </location>
</feature>
<sequence>MTAMNENARTTTVDSLLGGMAAARRTEWLAGTTWLRMWQEGSFPLLSNITVGRRVHLLLLVALIAAAVFGLVSLQGEHKISQAMAEQDSYRRQGDLVADVRAEALAMQTLEQEFLRTRQPEMAEAHRHSAAKMTAYVKELAVLPTARPVARDVEVLSKELEALSQQFETVVATEEKLGLTEDSGLRGALRKSVKAMEDELKVWPNLDALWNKMLGMRQAEKDFMLYGGDEHLGKHRKFSMEFDLKIDGSGLPASTAEGFRTLLTTYTADMAAFAETSTDLGIQVDELRGHMNKLKPQISTLFGYARDGSARASEEQTETRAAIGRQTGMAGALALLAFFLMSLMLSRSIVAPLRLIEKTMRRLVGGEHAVAVPGTERKDEIGDMARAVGVFKENALAMVALQKDHDTLMRRAEAEKRTAMADLADQFENTVSSVVEKVSHGTLTIADTARRMANRVSHSGESRSLLVAEAAVKADDSVRAAREAAEELAGSISEVTGLIGESAAISKVGEQELQHVDHRVAELTVAAREIGVVLELIAKIAQQTNMLALNATIEAARAGEAGRGFAVVAGEVKHLADQTAQATGKISEQIHSIRHAADGTAQMVENIGATIRRMAEITASVNEAMTRQSAATGRIGHCVDIVSEDSRTVADGVVEVTQSAASYCGSAIRVLWAANDLSAPVQTLRQEVEAFLARVRA</sequence>
<evidence type="ECO:0000256" key="1">
    <source>
        <dbReference type="ARBA" id="ARBA00023224"/>
    </source>
</evidence>
<dbReference type="SUPFAM" id="SSF58104">
    <property type="entry name" value="Methyl-accepting chemotaxis protein (MCP) signaling domain"/>
    <property type="match status" value="1"/>
</dbReference>
<dbReference type="PROSITE" id="PS50111">
    <property type="entry name" value="CHEMOTAXIS_TRANSDUC_2"/>
    <property type="match status" value="1"/>
</dbReference>
<dbReference type="Pfam" id="PF00015">
    <property type="entry name" value="MCPsignal"/>
    <property type="match status" value="1"/>
</dbReference>
<comment type="similarity">
    <text evidence="2">Belongs to the methyl-accepting chemotaxis (MCP) protein family.</text>
</comment>
<dbReference type="Gene3D" id="1.10.287.950">
    <property type="entry name" value="Methyl-accepting chemotaxis protein"/>
    <property type="match status" value="1"/>
</dbReference>
<feature type="domain" description="HAMP" evidence="6">
    <location>
        <begin position="347"/>
        <end position="400"/>
    </location>
</feature>
<dbReference type="Pfam" id="PF00672">
    <property type="entry name" value="HAMP"/>
    <property type="match status" value="1"/>
</dbReference>
<dbReference type="Proteomes" id="UP000233293">
    <property type="component" value="Unassembled WGS sequence"/>
</dbReference>
<dbReference type="PROSITE" id="PS50885">
    <property type="entry name" value="HAMP"/>
    <property type="match status" value="1"/>
</dbReference>
<feature type="transmembrane region" description="Helical" evidence="4">
    <location>
        <begin position="55"/>
        <end position="74"/>
    </location>
</feature>
<dbReference type="InterPro" id="IPR032255">
    <property type="entry name" value="HBM"/>
</dbReference>
<dbReference type="SMART" id="SM00283">
    <property type="entry name" value="MA"/>
    <property type="match status" value="1"/>
</dbReference>
<dbReference type="SMART" id="SM01358">
    <property type="entry name" value="HBM"/>
    <property type="match status" value="1"/>
</dbReference>
<evidence type="ECO:0000259" key="5">
    <source>
        <dbReference type="PROSITE" id="PS50111"/>
    </source>
</evidence>
<dbReference type="InterPro" id="IPR003660">
    <property type="entry name" value="HAMP_dom"/>
</dbReference>
<evidence type="ECO:0000256" key="3">
    <source>
        <dbReference type="PROSITE-ProRule" id="PRU00284"/>
    </source>
</evidence>
<dbReference type="PANTHER" id="PTHR32089">
    <property type="entry name" value="METHYL-ACCEPTING CHEMOTAXIS PROTEIN MCPB"/>
    <property type="match status" value="1"/>
</dbReference>
<comment type="caution">
    <text evidence="7">The sequence shown here is derived from an EMBL/GenBank/DDBJ whole genome shotgun (WGS) entry which is preliminary data.</text>
</comment>
<dbReference type="InterPro" id="IPR004089">
    <property type="entry name" value="MCPsignal_dom"/>
</dbReference>
<gene>
    <name evidence="7" type="ORF">CWS72_15260</name>
</gene>
<organism evidence="7 8">
    <name type="scientific">Telmatospirillum siberiense</name>
    <dbReference type="NCBI Taxonomy" id="382514"/>
    <lineage>
        <taxon>Bacteria</taxon>
        <taxon>Pseudomonadati</taxon>
        <taxon>Pseudomonadota</taxon>
        <taxon>Alphaproteobacteria</taxon>
        <taxon>Rhodospirillales</taxon>
        <taxon>Rhodospirillaceae</taxon>
        <taxon>Telmatospirillum</taxon>
    </lineage>
</organism>
<keyword evidence="1 3" id="KW-0807">Transducer</keyword>
<dbReference type="GO" id="GO:0007165">
    <property type="term" value="P:signal transduction"/>
    <property type="evidence" value="ECO:0007669"/>
    <property type="project" value="UniProtKB-KW"/>
</dbReference>
<dbReference type="AlphaFoldDB" id="A0A2N3PTA6"/>
<evidence type="ECO:0000256" key="2">
    <source>
        <dbReference type="ARBA" id="ARBA00029447"/>
    </source>
</evidence>
<keyword evidence="8" id="KW-1185">Reference proteome</keyword>
<evidence type="ECO:0000256" key="4">
    <source>
        <dbReference type="SAM" id="Phobius"/>
    </source>
</evidence>
<keyword evidence="4" id="KW-0472">Membrane</keyword>
<keyword evidence="4" id="KW-0812">Transmembrane</keyword>
<evidence type="ECO:0000313" key="8">
    <source>
        <dbReference type="Proteomes" id="UP000233293"/>
    </source>
</evidence>
<protein>
    <submittedName>
        <fullName evidence="7">Methyl-accepting chemotaxis protein</fullName>
    </submittedName>
</protein>
<evidence type="ECO:0000259" key="6">
    <source>
        <dbReference type="PROSITE" id="PS50885"/>
    </source>
</evidence>
<accession>A0A2N3PTA6</accession>
<reference evidence="8" key="1">
    <citation type="submission" date="2017-12" db="EMBL/GenBank/DDBJ databases">
        <title>Draft genome sequence of Telmatospirillum siberiense 26-4b1T, an acidotolerant peatland alphaproteobacterium potentially involved in sulfur cycling.</title>
        <authorList>
            <person name="Hausmann B."/>
            <person name="Pjevac P."/>
            <person name="Schreck K."/>
            <person name="Herbold C.W."/>
            <person name="Daims H."/>
            <person name="Wagner M."/>
            <person name="Pester M."/>
            <person name="Loy A."/>
        </authorList>
    </citation>
    <scope>NUCLEOTIDE SEQUENCE [LARGE SCALE GENOMIC DNA]</scope>
    <source>
        <strain evidence="8">26-4b1</strain>
    </source>
</reference>
<proteinExistence type="inferred from homology"/>
<dbReference type="PANTHER" id="PTHR32089:SF112">
    <property type="entry name" value="LYSOZYME-LIKE PROTEIN-RELATED"/>
    <property type="match status" value="1"/>
</dbReference>
<dbReference type="SMART" id="SM00304">
    <property type="entry name" value="HAMP"/>
    <property type="match status" value="1"/>
</dbReference>
<keyword evidence="4" id="KW-1133">Transmembrane helix</keyword>
<dbReference type="GO" id="GO:0016020">
    <property type="term" value="C:membrane"/>
    <property type="evidence" value="ECO:0007669"/>
    <property type="project" value="InterPro"/>
</dbReference>
<evidence type="ECO:0000313" key="7">
    <source>
        <dbReference type="EMBL" id="PKU23634.1"/>
    </source>
</evidence>
<dbReference type="EMBL" id="PIUM01000018">
    <property type="protein sequence ID" value="PKU23634.1"/>
    <property type="molecule type" value="Genomic_DNA"/>
</dbReference>
<feature type="transmembrane region" description="Helical" evidence="4">
    <location>
        <begin position="330"/>
        <end position="350"/>
    </location>
</feature>
<name>A0A2N3PTA6_9PROT</name>